<reference evidence="2 3" key="1">
    <citation type="journal article" date="2016" name="Genome Announc.">
        <title>Draft Genome Sequence of the Rumen Methanogen Methanobrevibacter olleyae YLM1.</title>
        <authorList>
            <person name="Kelly W.J."/>
            <person name="Li D."/>
            <person name="Lambie S.C."/>
            <person name="Cox F."/>
            <person name="Attwood G.T."/>
            <person name="Altermann E."/>
            <person name="Leahy S.C."/>
        </authorList>
    </citation>
    <scope>NUCLEOTIDE SEQUENCE [LARGE SCALE GENOMIC DNA]</scope>
    <source>
        <strain evidence="2 3">YLM1</strain>
    </source>
</reference>
<dbReference type="EMBL" id="CP014265">
    <property type="protein sequence ID" value="AMK15495.1"/>
    <property type="molecule type" value="Genomic_DNA"/>
</dbReference>
<protein>
    <submittedName>
        <fullName evidence="2">KAP family P-loop protein</fullName>
    </submittedName>
</protein>
<dbReference type="KEGG" id="mol:YLM1_0938"/>
<dbReference type="Pfam" id="PF07693">
    <property type="entry name" value="KAP_NTPase"/>
    <property type="match status" value="1"/>
</dbReference>
<dbReference type="InterPro" id="IPR011646">
    <property type="entry name" value="KAP_P-loop"/>
</dbReference>
<sequence length="141" mass="16278">MYNDAPINERSEDKLHRMNFVDSLAKSIRNYSSNDCIVIGLMGKWGSGKSSIINLLESEIKEDICILRFNPWNYPSQNMLISSFFDELTILLDKLGIDEKVKIYLSKYKSKILDNLIDLGSTYVLLLKHYLVLLIIMNILL</sequence>
<dbReference type="InterPro" id="IPR027417">
    <property type="entry name" value="P-loop_NTPase"/>
</dbReference>
<evidence type="ECO:0000259" key="1">
    <source>
        <dbReference type="Pfam" id="PF07693"/>
    </source>
</evidence>
<dbReference type="PATRIC" id="fig|294671.3.peg.982"/>
<name>A0A126R1H4_METOL</name>
<dbReference type="AlphaFoldDB" id="A0A126R1H4"/>
<evidence type="ECO:0000313" key="2">
    <source>
        <dbReference type="EMBL" id="AMK15495.1"/>
    </source>
</evidence>
<accession>A0A126R1H4</accession>
<proteinExistence type="predicted"/>
<gene>
    <name evidence="2" type="ORF">YLM1_0938</name>
</gene>
<dbReference type="SUPFAM" id="SSF52540">
    <property type="entry name" value="P-loop containing nucleoside triphosphate hydrolases"/>
    <property type="match status" value="1"/>
</dbReference>
<dbReference type="GeneID" id="28489237"/>
<organism evidence="2 3">
    <name type="scientific">Methanobrevibacter olleyae</name>
    <dbReference type="NCBI Taxonomy" id="294671"/>
    <lineage>
        <taxon>Archaea</taxon>
        <taxon>Methanobacteriati</taxon>
        <taxon>Methanobacteriota</taxon>
        <taxon>Methanomada group</taxon>
        <taxon>Methanobacteria</taxon>
        <taxon>Methanobacteriales</taxon>
        <taxon>Methanobacteriaceae</taxon>
        <taxon>Methanobrevibacter</taxon>
    </lineage>
</organism>
<dbReference type="RefSeq" id="WP_067146795.1">
    <property type="nucleotide sequence ID" value="NZ_CP014265.1"/>
</dbReference>
<dbReference type="STRING" id="294671.YLM1_0938"/>
<dbReference type="Proteomes" id="UP000066376">
    <property type="component" value="Chromosome"/>
</dbReference>
<dbReference type="Gene3D" id="3.40.50.300">
    <property type="entry name" value="P-loop containing nucleotide triphosphate hydrolases"/>
    <property type="match status" value="1"/>
</dbReference>
<reference evidence="3" key="2">
    <citation type="submission" date="2016-02" db="EMBL/GenBank/DDBJ databases">
        <title>The draft genome sequence of the rumen methanogen Methanobrevibacter olleyae YLM1.</title>
        <authorList>
            <consortium name="New Zealand Agricultural Greenhouse Gas Research Centre/Pastoral Greenhouse Gas Research Consortium"/>
            <person name="Kelly W.J."/>
            <person name="Li D."/>
            <person name="Lambie S.C."/>
            <person name="Attwood G.T."/>
            <person name="Altermann E."/>
            <person name="Leahy S.C."/>
        </authorList>
    </citation>
    <scope>NUCLEOTIDE SEQUENCE [LARGE SCALE GENOMIC DNA]</scope>
    <source>
        <strain evidence="3">YLM1</strain>
    </source>
</reference>
<evidence type="ECO:0000313" key="3">
    <source>
        <dbReference type="Proteomes" id="UP000066376"/>
    </source>
</evidence>
<keyword evidence="3" id="KW-1185">Reference proteome</keyword>
<feature type="domain" description="KAP NTPase" evidence="1">
    <location>
        <begin position="18"/>
        <end position="112"/>
    </location>
</feature>